<dbReference type="Gramene" id="SIN_1021560.t">
    <property type="protein sequence ID" value="SIN_1021560.t.cds1"/>
    <property type="gene ID" value="SIN_1021560"/>
</dbReference>
<dbReference type="Proteomes" id="UP000504604">
    <property type="component" value="Linkage group LG1"/>
</dbReference>
<dbReference type="AlphaFoldDB" id="A0A6I9SMV0"/>
<sequence length="119" mass="12959">MGFLSWFNSSKEHKMENPPARQPHGSSSCAPEMNGAMEVRRPNPPASQPHGSSSCAPEMNGAMEGRRPNPPLDVGVIAFGYGDKEVLSGYCPTSTPIEPCTWKVYAPVDPYPPKIRIVF</sequence>
<evidence type="ECO:0000313" key="2">
    <source>
        <dbReference type="Proteomes" id="UP000504604"/>
    </source>
</evidence>
<keyword evidence="2" id="KW-1185">Reference proteome</keyword>
<accession>A0A6I9SMV0</accession>
<reference evidence="3" key="2">
    <citation type="submission" date="2025-08" db="UniProtKB">
        <authorList>
            <consortium name="RefSeq"/>
        </authorList>
    </citation>
    <scope>IDENTIFICATION</scope>
</reference>
<name>A0A6I9SMV0_SESIN</name>
<dbReference type="RefSeq" id="XP_011070457.1">
    <property type="nucleotide sequence ID" value="XM_011072155.1"/>
</dbReference>
<evidence type="ECO:0000313" key="3">
    <source>
        <dbReference type="RefSeq" id="XP_011070457.1"/>
    </source>
</evidence>
<evidence type="ECO:0000256" key="1">
    <source>
        <dbReference type="SAM" id="MobiDB-lite"/>
    </source>
</evidence>
<protein>
    <submittedName>
        <fullName evidence="3">Uncharacterized protein LOC105156108</fullName>
    </submittedName>
</protein>
<gene>
    <name evidence="3" type="primary">LOC105156108</name>
</gene>
<proteinExistence type="predicted"/>
<dbReference type="KEGG" id="sind:105156108"/>
<feature type="region of interest" description="Disordered" evidence="1">
    <location>
        <begin position="1"/>
        <end position="69"/>
    </location>
</feature>
<dbReference type="OrthoDB" id="868869at2759"/>
<dbReference type="InParanoid" id="A0A6I9SMV0"/>
<organism evidence="2 3">
    <name type="scientific">Sesamum indicum</name>
    <name type="common">Oriental sesame</name>
    <name type="synonym">Sesamum orientale</name>
    <dbReference type="NCBI Taxonomy" id="4182"/>
    <lineage>
        <taxon>Eukaryota</taxon>
        <taxon>Viridiplantae</taxon>
        <taxon>Streptophyta</taxon>
        <taxon>Embryophyta</taxon>
        <taxon>Tracheophyta</taxon>
        <taxon>Spermatophyta</taxon>
        <taxon>Magnoliopsida</taxon>
        <taxon>eudicotyledons</taxon>
        <taxon>Gunneridae</taxon>
        <taxon>Pentapetalae</taxon>
        <taxon>asterids</taxon>
        <taxon>lamiids</taxon>
        <taxon>Lamiales</taxon>
        <taxon>Pedaliaceae</taxon>
        <taxon>Sesamum</taxon>
    </lineage>
</organism>
<reference evidence="2" key="1">
    <citation type="submission" date="2024-10" db="UniProtKB">
        <authorList>
            <consortium name="RefSeq"/>
        </authorList>
    </citation>
    <scope>NUCLEOTIDE SEQUENCE [LARGE SCALE GENOMIC DNA]</scope>
    <source>
        <strain evidence="2">cv. Zhongzhi No. 13</strain>
    </source>
</reference>
<dbReference type="GeneID" id="105156108"/>